<dbReference type="GO" id="GO:0005737">
    <property type="term" value="C:cytoplasm"/>
    <property type="evidence" value="ECO:0007669"/>
    <property type="project" value="TreeGrafter"/>
</dbReference>
<protein>
    <submittedName>
        <fullName evidence="2">GST-theta</fullName>
    </submittedName>
</protein>
<dbReference type="PANTHER" id="PTHR43917">
    <property type="match status" value="1"/>
</dbReference>
<dbReference type="InterPro" id="IPR004045">
    <property type="entry name" value="Glutathione_S-Trfase_N"/>
</dbReference>
<dbReference type="PROSITE" id="PS50404">
    <property type="entry name" value="GST_NTER"/>
    <property type="match status" value="1"/>
</dbReference>
<accession>A0A090C4H9</accession>
<dbReference type="AlphaFoldDB" id="A0A090C4H9"/>
<dbReference type="InterPro" id="IPR036282">
    <property type="entry name" value="Glutathione-S-Trfase_C_sf"/>
</dbReference>
<reference evidence="2" key="2">
    <citation type="journal article" date="2014" name="Gene">
        <title>A cytosolic glutathione s-transferase, GST-theta from freshwater prawn Macrobrachium rosenbergii: molecular and biochemical properties.</title>
        <authorList>
            <person name="Arockiaraj J."/>
            <person name="Gnanam A.J."/>
            <person name="Palanisamy R."/>
            <person name="Bhatt P."/>
            <person name="Kumaresan V."/>
            <person name="Chaurasia M.K."/>
            <person name="Pasupuleti M."/>
            <person name="Ramaswamy H."/>
            <person name="Arasu A."/>
            <person name="Sathyamoorthi A."/>
        </authorList>
    </citation>
    <scope>NUCLEOTIDE SEQUENCE</scope>
    <source>
        <tissue evidence="2">Hepato pancreas</tissue>
    </source>
</reference>
<dbReference type="InterPro" id="IPR051369">
    <property type="entry name" value="GST_Theta"/>
</dbReference>
<gene>
    <name evidence="2" type="primary">GST-theta</name>
</gene>
<dbReference type="SFLD" id="SFLDS00019">
    <property type="entry name" value="Glutathione_Transferase_(cytos"/>
    <property type="match status" value="1"/>
</dbReference>
<dbReference type="Pfam" id="PF02798">
    <property type="entry name" value="GST_N"/>
    <property type="match status" value="1"/>
</dbReference>
<dbReference type="EMBL" id="HF570114">
    <property type="protein sequence ID" value="CCQ19302.1"/>
    <property type="molecule type" value="mRNA"/>
</dbReference>
<dbReference type="InterPro" id="IPR036249">
    <property type="entry name" value="Thioredoxin-like_sf"/>
</dbReference>
<dbReference type="Gene3D" id="3.40.30.10">
    <property type="entry name" value="Glutaredoxin"/>
    <property type="match status" value="1"/>
</dbReference>
<organism evidence="2">
    <name type="scientific">Macrobrachium rosenbergii</name>
    <name type="common">Giant fresh water prawn</name>
    <dbReference type="NCBI Taxonomy" id="79674"/>
    <lineage>
        <taxon>Eukaryota</taxon>
        <taxon>Metazoa</taxon>
        <taxon>Ecdysozoa</taxon>
        <taxon>Arthropoda</taxon>
        <taxon>Crustacea</taxon>
        <taxon>Multicrustacea</taxon>
        <taxon>Malacostraca</taxon>
        <taxon>Eumalacostraca</taxon>
        <taxon>Eucarida</taxon>
        <taxon>Decapoda</taxon>
        <taxon>Pleocyemata</taxon>
        <taxon>Caridea</taxon>
        <taxon>Palaemonoidea</taxon>
        <taxon>Palaemonidae</taxon>
        <taxon>Macrobrachium</taxon>
    </lineage>
</organism>
<dbReference type="InterPro" id="IPR040079">
    <property type="entry name" value="Glutathione_S-Trfase"/>
</dbReference>
<reference evidence="2" key="1">
    <citation type="submission" date="2013-01" db="EMBL/GenBank/DDBJ databases">
        <authorList>
            <person name="Murugesh G."/>
        </authorList>
    </citation>
    <scope>NUCLEOTIDE SEQUENCE</scope>
    <source>
        <tissue evidence="2">Hepato pancreas</tissue>
    </source>
</reference>
<proteinExistence type="evidence at transcript level"/>
<dbReference type="GO" id="GO:0006749">
    <property type="term" value="P:glutathione metabolic process"/>
    <property type="evidence" value="ECO:0007669"/>
    <property type="project" value="TreeGrafter"/>
</dbReference>
<dbReference type="SUPFAM" id="SSF47616">
    <property type="entry name" value="GST C-terminal domain-like"/>
    <property type="match status" value="1"/>
</dbReference>
<dbReference type="PANTHER" id="PTHR43917:SF8">
    <property type="entry name" value="GH16740P-RELATED"/>
    <property type="match status" value="1"/>
</dbReference>
<dbReference type="SUPFAM" id="SSF52833">
    <property type="entry name" value="Thioredoxin-like"/>
    <property type="match status" value="1"/>
</dbReference>
<evidence type="ECO:0000313" key="2">
    <source>
        <dbReference type="EMBL" id="CCQ19302.1"/>
    </source>
</evidence>
<sequence>MAGKLILYVDHVSQPSRALSLLCRAIRAPHQEIYINLMKGEHMKKDYMAVNPFRKIPAAKDGDTLILESCAALRFIASKYDSSDLWYPKNLDIRCKVDEYLDWQHLNTRAHGVGYFRNLVLLPALKKTKPDMQLVNLHKKELKRVQNDFSKYFLGSKPFISGDHISIADLLASCEFEQPIAGGFEFSETILNFIDRVRAEVGPDYDKIHASIRETAKQMMQ</sequence>
<feature type="domain" description="GST N-terminal" evidence="1">
    <location>
        <begin position="3"/>
        <end position="84"/>
    </location>
</feature>
<name>A0A090C4H9_MACRS</name>
<dbReference type="SFLD" id="SFLDG00358">
    <property type="entry name" value="Main_(cytGST)"/>
    <property type="match status" value="1"/>
</dbReference>
<dbReference type="Gene3D" id="1.20.1050.10">
    <property type="match status" value="1"/>
</dbReference>
<evidence type="ECO:0000259" key="1">
    <source>
        <dbReference type="PROSITE" id="PS50404"/>
    </source>
</evidence>
<dbReference type="GO" id="GO:0004364">
    <property type="term" value="F:glutathione transferase activity"/>
    <property type="evidence" value="ECO:0007669"/>
    <property type="project" value="TreeGrafter"/>
</dbReference>